<reference evidence="3" key="1">
    <citation type="submission" date="2011-07" db="EMBL/GenBank/DDBJ databases">
        <authorList>
            <consortium name="Caenorhabditis brenneri Sequencing and Analysis Consortium"/>
            <person name="Wilson R.K."/>
        </authorList>
    </citation>
    <scope>NUCLEOTIDE SEQUENCE [LARGE SCALE GENOMIC DNA]</scope>
    <source>
        <strain evidence="3">PB2801</strain>
    </source>
</reference>
<gene>
    <name evidence="2" type="ORF">CAEBREN_01330</name>
</gene>
<dbReference type="InParanoid" id="G0MCT5"/>
<evidence type="ECO:0000313" key="2">
    <source>
        <dbReference type="EMBL" id="EGT49663.1"/>
    </source>
</evidence>
<name>G0MCT5_CAEBE</name>
<dbReference type="STRING" id="135651.G0MCT5"/>
<proteinExistence type="inferred from homology"/>
<keyword evidence="3" id="KW-1185">Reference proteome</keyword>
<dbReference type="eggNOG" id="KOG3575">
    <property type="taxonomic scope" value="Eukaryota"/>
</dbReference>
<dbReference type="EMBL" id="GL379790">
    <property type="protein sequence ID" value="EGT49663.1"/>
    <property type="molecule type" value="Genomic_DNA"/>
</dbReference>
<dbReference type="PANTHER" id="PTHR46397">
    <property type="entry name" value="NUCLEAR HORMONE RECEPTOR FAMILY-RELATED"/>
    <property type="match status" value="1"/>
</dbReference>
<organism evidence="3">
    <name type="scientific">Caenorhabditis brenneri</name>
    <name type="common">Nematode worm</name>
    <dbReference type="NCBI Taxonomy" id="135651"/>
    <lineage>
        <taxon>Eukaryota</taxon>
        <taxon>Metazoa</taxon>
        <taxon>Ecdysozoa</taxon>
        <taxon>Nematoda</taxon>
        <taxon>Chromadorea</taxon>
        <taxon>Rhabditida</taxon>
        <taxon>Rhabditina</taxon>
        <taxon>Rhabditomorpha</taxon>
        <taxon>Rhabditoidea</taxon>
        <taxon>Rhabditidae</taxon>
        <taxon>Peloderinae</taxon>
        <taxon>Caenorhabditis</taxon>
    </lineage>
</organism>
<dbReference type="PANTHER" id="PTHR46397:SF4">
    <property type="entry name" value="NR LBD DOMAIN-CONTAINING PROTEIN-RELATED"/>
    <property type="match status" value="1"/>
</dbReference>
<evidence type="ECO:0000313" key="3">
    <source>
        <dbReference type="Proteomes" id="UP000008068"/>
    </source>
</evidence>
<sequence>MDSAWISAGNWDEGAKEVATEDPLTQFINQFQTTVTFFGITSALSSYYQEEKSMEPFAMATRLADITLLIAPIFNVYQDMLKMYHTLQIEDRFKEE</sequence>
<evidence type="ECO:0000256" key="1">
    <source>
        <dbReference type="ARBA" id="ARBA00005993"/>
    </source>
</evidence>
<protein>
    <submittedName>
        <fullName evidence="2">Uncharacterized protein</fullName>
    </submittedName>
</protein>
<dbReference type="Proteomes" id="UP000008068">
    <property type="component" value="Unassembled WGS sequence"/>
</dbReference>
<dbReference type="AlphaFoldDB" id="G0MCT5"/>
<accession>G0MCT5</accession>
<dbReference type="HOGENOM" id="CLU_2361579_0_0_1"/>
<comment type="similarity">
    <text evidence="1">Belongs to the nuclear hormone receptor family.</text>
</comment>